<evidence type="ECO:0000256" key="1">
    <source>
        <dbReference type="SAM" id="SignalP"/>
    </source>
</evidence>
<dbReference type="EMBL" id="JAFBRM010000002">
    <property type="protein sequence ID" value="MBM1713531.1"/>
    <property type="molecule type" value="Genomic_DNA"/>
</dbReference>
<dbReference type="Proteomes" id="UP000732193">
    <property type="component" value="Unassembled WGS sequence"/>
</dbReference>
<keyword evidence="1" id="KW-0732">Signal</keyword>
<reference evidence="2 3" key="1">
    <citation type="submission" date="2021-01" db="EMBL/GenBank/DDBJ databases">
        <title>Diatom-associated Roseobacters Show Island Model of Population Structure.</title>
        <authorList>
            <person name="Qu L."/>
            <person name="Feng X."/>
            <person name="Chen Y."/>
            <person name="Li L."/>
            <person name="Wang X."/>
            <person name="Hu Z."/>
            <person name="Wang H."/>
            <person name="Luo H."/>
        </authorList>
    </citation>
    <scope>NUCLEOTIDE SEQUENCE [LARGE SCALE GENOMIC DNA]</scope>
    <source>
        <strain evidence="2 3">TR60-84</strain>
    </source>
</reference>
<comment type="caution">
    <text evidence="2">The sequence shown here is derived from an EMBL/GenBank/DDBJ whole genome shotgun (WGS) entry which is preliminary data.</text>
</comment>
<dbReference type="Pfam" id="PF06082">
    <property type="entry name" value="YjbH"/>
    <property type="match status" value="1"/>
</dbReference>
<feature type="signal peptide" evidence="1">
    <location>
        <begin position="1"/>
        <end position="20"/>
    </location>
</feature>
<accession>A0AAE2VXF4</accession>
<dbReference type="RefSeq" id="WP_203241922.1">
    <property type="nucleotide sequence ID" value="NZ_JAFBRH010000002.1"/>
</dbReference>
<proteinExistence type="predicted"/>
<evidence type="ECO:0000313" key="2">
    <source>
        <dbReference type="EMBL" id="MBM1713531.1"/>
    </source>
</evidence>
<name>A0AAE2VXF4_9RHOB</name>
<evidence type="ECO:0000313" key="3">
    <source>
        <dbReference type="Proteomes" id="UP000732193"/>
    </source>
</evidence>
<sequence>MRRRASAFFILAFGTASALALTNAAAQSDRTALSTYGTPGLIETPTARSLKDGELAFTTSLVGPTQRNTVTFQILPRVSGSFRYTRIDGGQSDGTPNFDRSFDISFQLLDEGELRPAVALGLRDFLGTGLYSGEYLVATKSIGSKLEVTGGIGWGRFAGRDSFTNPLGVIDDRFETRSGGRSNTGGQVETGNWFRGPASLFGGVAYHLNDRTTLFAEYSTDTYDRDTAQGLIDISSPINFGLQYGFRNGIDLKAYVVGGEEIGAQFSYVLDPAKRFNAGGRETSPRPVGSRNDLAVAEWNNSARGGGTEGATRALNARLADEGLVLQSFEMSGGRAIARIENTRWDVEAQAAGRAARAMATTLPPKIEELVVVFQDKGVPISRVVTQRSDLEELQYDYDGSWRSYARADIQDAADEGRAGELSGAYPVFDYGLSPYMALSFFDPDNPVRAEAGAQLKLSYRPSPGLTFAGRFRYPFAGNIGDSDRISDSAIEPVRTNAVLYARESDLEVNTLTAEYMFRPGKDLFGRVTAGYLEDMFGGVSAELLWYPTGSRLALGAEVNYARQRDFDMLFGFQDYGVVTGHASAYYDLGNGFLGQIDAGRYLAGDWGATVAIDREFNNGFRVGGYFTLTDVSSSDFGEGSFDKGIRFEVPLSFITGKPSKTVLKQTLRPITRDGGARLNVDNRLHRQVRDYRGKELRDGWGRYLR</sequence>
<dbReference type="AlphaFoldDB" id="A0AAE2VXF4"/>
<feature type="chain" id="PRO_5042140191" evidence="1">
    <location>
        <begin position="21"/>
        <end position="706"/>
    </location>
</feature>
<dbReference type="InterPro" id="IPR010344">
    <property type="entry name" value="YbjH"/>
</dbReference>
<keyword evidence="3" id="KW-1185">Reference proteome</keyword>
<gene>
    <name evidence="2" type="ORF">JQV55_08160</name>
</gene>
<organism evidence="2 3">
    <name type="scientific">Sulfitobacter geojensis</name>
    <dbReference type="NCBI Taxonomy" id="1342299"/>
    <lineage>
        <taxon>Bacteria</taxon>
        <taxon>Pseudomonadati</taxon>
        <taxon>Pseudomonadota</taxon>
        <taxon>Alphaproteobacteria</taxon>
        <taxon>Rhodobacterales</taxon>
        <taxon>Roseobacteraceae</taxon>
        <taxon>Sulfitobacter</taxon>
    </lineage>
</organism>
<protein>
    <submittedName>
        <fullName evidence="2">YjbH domain-containing protein</fullName>
    </submittedName>
</protein>